<protein>
    <submittedName>
        <fullName evidence="2">Uncharacterized protein</fullName>
    </submittedName>
</protein>
<reference evidence="2 3" key="1">
    <citation type="journal article" date="2020" name="Insects">
        <title>Bacteria Belonging to Pseudomonas typographi sp. nov. from the Bark Beetle Ips typographus Have Genomic Potential to Aid in the Host Ecology.</title>
        <authorList>
            <person name="Peral-Aranega E."/>
            <person name="Saati-Santamaria Z."/>
            <person name="Kolarik M."/>
            <person name="Rivas R."/>
            <person name="Garcia-Fraile P."/>
        </authorList>
    </citation>
    <scope>NUCLEOTIDE SEQUENCE [LARGE SCALE GENOMIC DNA]</scope>
    <source>
        <strain evidence="2 3">CA3A</strain>
    </source>
</reference>
<keyword evidence="3" id="KW-1185">Reference proteome</keyword>
<dbReference type="Proteomes" id="UP000805841">
    <property type="component" value="Unassembled WGS sequence"/>
</dbReference>
<organism evidence="2 3">
    <name type="scientific">Pseudomonas typographi</name>
    <dbReference type="NCBI Taxonomy" id="2715964"/>
    <lineage>
        <taxon>Bacteria</taxon>
        <taxon>Pseudomonadati</taxon>
        <taxon>Pseudomonadota</taxon>
        <taxon>Gammaproteobacteria</taxon>
        <taxon>Pseudomonadales</taxon>
        <taxon>Pseudomonadaceae</taxon>
        <taxon>Pseudomonas</taxon>
    </lineage>
</organism>
<name>A0ABR7Z458_9PSED</name>
<evidence type="ECO:0000313" key="3">
    <source>
        <dbReference type="Proteomes" id="UP000805841"/>
    </source>
</evidence>
<feature type="coiled-coil region" evidence="1">
    <location>
        <begin position="115"/>
        <end position="142"/>
    </location>
</feature>
<dbReference type="EMBL" id="JAAOCA010000020">
    <property type="protein sequence ID" value="MBD1600255.1"/>
    <property type="molecule type" value="Genomic_DNA"/>
</dbReference>
<accession>A0ABR7Z458</accession>
<keyword evidence="1" id="KW-0175">Coiled coil</keyword>
<evidence type="ECO:0000313" key="2">
    <source>
        <dbReference type="EMBL" id="MBD1600255.1"/>
    </source>
</evidence>
<gene>
    <name evidence="2" type="ORF">HAQ05_16280</name>
</gene>
<comment type="caution">
    <text evidence="2">The sequence shown here is derived from an EMBL/GenBank/DDBJ whole genome shotgun (WGS) entry which is preliminary data.</text>
</comment>
<proteinExistence type="predicted"/>
<sequence length="153" mass="16775">MPINANSANSAALRLYASVKDGPRSNRLSRILKGAANSVRTRKSTELLVIKHQDLSKRLDAARKECGGLVGLGKGHPQGEIITTVRSAVPKKRPIIPSLSLIKATELNLEKNFVVASAKKKLGKLKTKIGKYEKELQTIDNKINKRAIIKSER</sequence>
<evidence type="ECO:0000256" key="1">
    <source>
        <dbReference type="SAM" id="Coils"/>
    </source>
</evidence>
<dbReference type="RefSeq" id="WP_190422431.1">
    <property type="nucleotide sequence ID" value="NZ_JAAOCA010000020.1"/>
</dbReference>